<evidence type="ECO:0000313" key="9">
    <source>
        <dbReference type="EMBL" id="GJQ10669.1"/>
    </source>
</evidence>
<reference evidence="9" key="2">
    <citation type="submission" date="2022-01" db="EMBL/GenBank/DDBJ databases">
        <authorList>
            <person name="Hirooka S."/>
            <person name="Miyagishima S.Y."/>
        </authorList>
    </citation>
    <scope>NUCLEOTIDE SEQUENCE</scope>
    <source>
        <strain evidence="9">NBRC 102759</strain>
    </source>
</reference>
<dbReference type="Pfam" id="PF11732">
    <property type="entry name" value="Thoc2"/>
    <property type="match status" value="1"/>
</dbReference>
<feature type="compositionally biased region" description="Low complexity" evidence="5">
    <location>
        <begin position="1446"/>
        <end position="1465"/>
    </location>
</feature>
<organism evidence="9 10">
    <name type="scientific">Galdieria partita</name>
    <dbReference type="NCBI Taxonomy" id="83374"/>
    <lineage>
        <taxon>Eukaryota</taxon>
        <taxon>Rhodophyta</taxon>
        <taxon>Bangiophyceae</taxon>
        <taxon>Galdieriales</taxon>
        <taxon>Galdieriaceae</taxon>
        <taxon>Galdieria</taxon>
    </lineage>
</organism>
<evidence type="ECO:0000256" key="1">
    <source>
        <dbReference type="ARBA" id="ARBA00004123"/>
    </source>
</evidence>
<evidence type="ECO:0000313" key="10">
    <source>
        <dbReference type="Proteomes" id="UP001061958"/>
    </source>
</evidence>
<feature type="compositionally biased region" description="Basic and acidic residues" evidence="5">
    <location>
        <begin position="1480"/>
        <end position="1489"/>
    </location>
</feature>
<feature type="compositionally biased region" description="Basic and acidic residues" evidence="5">
    <location>
        <begin position="1348"/>
        <end position="1375"/>
    </location>
</feature>
<accession>A0A9C7PUV9</accession>
<dbReference type="PANTHER" id="PTHR21597">
    <property type="entry name" value="THO2 PROTEIN"/>
    <property type="match status" value="1"/>
</dbReference>
<evidence type="ECO:0000259" key="7">
    <source>
        <dbReference type="Pfam" id="PF11732"/>
    </source>
</evidence>
<dbReference type="GO" id="GO:0006397">
    <property type="term" value="P:mRNA processing"/>
    <property type="evidence" value="ECO:0007669"/>
    <property type="project" value="InterPro"/>
</dbReference>
<dbReference type="Proteomes" id="UP001061958">
    <property type="component" value="Unassembled WGS sequence"/>
</dbReference>
<feature type="region of interest" description="Disordered" evidence="5">
    <location>
        <begin position="1348"/>
        <end position="1527"/>
    </location>
</feature>
<dbReference type="GO" id="GO:0000445">
    <property type="term" value="C:THO complex part of transcription export complex"/>
    <property type="evidence" value="ECO:0007669"/>
    <property type="project" value="TreeGrafter"/>
</dbReference>
<evidence type="ECO:0000259" key="6">
    <source>
        <dbReference type="Pfam" id="PF11262"/>
    </source>
</evidence>
<feature type="domain" description="THO complex subunit 2 N-terminal" evidence="8">
    <location>
        <begin position="461"/>
        <end position="578"/>
    </location>
</feature>
<evidence type="ECO:0000259" key="8">
    <source>
        <dbReference type="Pfam" id="PF16134"/>
    </source>
</evidence>
<feature type="domain" description="THO complex subunitTHOC2 N-terminal" evidence="7">
    <location>
        <begin position="580"/>
        <end position="654"/>
    </location>
</feature>
<reference evidence="9" key="1">
    <citation type="journal article" date="2022" name="Proc. Natl. Acad. Sci. U.S.A.">
        <title>Life cycle and functional genomics of the unicellular red alga Galdieria for elucidating algal and plant evolution and industrial use.</title>
        <authorList>
            <person name="Hirooka S."/>
            <person name="Itabashi T."/>
            <person name="Ichinose T.M."/>
            <person name="Onuma R."/>
            <person name="Fujiwara T."/>
            <person name="Yamashita S."/>
            <person name="Jong L.W."/>
            <person name="Tomita R."/>
            <person name="Iwane A.H."/>
            <person name="Miyagishima S.Y."/>
        </authorList>
    </citation>
    <scope>NUCLEOTIDE SEQUENCE</scope>
    <source>
        <strain evidence="9">NBRC 102759</strain>
    </source>
</reference>
<dbReference type="EMBL" id="BQMJ01000017">
    <property type="protein sequence ID" value="GJQ10669.1"/>
    <property type="molecule type" value="Genomic_DNA"/>
</dbReference>
<evidence type="ECO:0000256" key="2">
    <source>
        <dbReference type="ARBA" id="ARBA00007857"/>
    </source>
</evidence>
<comment type="similarity">
    <text evidence="2">Belongs to the THOC2 family.</text>
</comment>
<keyword evidence="4" id="KW-0539">Nucleus</keyword>
<dbReference type="InterPro" id="IPR021726">
    <property type="entry name" value="THO_THOC2_N"/>
</dbReference>
<dbReference type="OrthoDB" id="3514at2759"/>
<comment type="caution">
    <text evidence="9">The sequence shown here is derived from an EMBL/GenBank/DDBJ whole genome shotgun (WGS) entry which is preliminary data.</text>
</comment>
<evidence type="ECO:0000256" key="5">
    <source>
        <dbReference type="SAM" id="MobiDB-lite"/>
    </source>
</evidence>
<feature type="domain" description="THO complex subunit 2 N-terminal" evidence="8">
    <location>
        <begin position="80"/>
        <end position="182"/>
    </location>
</feature>
<sequence>MANFETSCKCFADTETSAEQLLNSWKEQGLKEWESASVLWFFSVLSSECKRNNVQVASDYDCDWLERRIETILSQGQKIGYFSEECLKECLEMESLESSGLLSSSTQWTRRAIRTNTRLFYTQEKFNLLREETEGFSKLITDLLSSTRSWDLVTKQHTRLVSLVGCFDLDPNRVIDLIWDASAFCNEKCGDLLSLMSAFRSDYISQILGFKFQNCQWDTISVCAETEEAITFDSTFSPVSAANSAVSCSEIFVLVEVTAEALSRRLIRLCDIWPHMSPEDSVHFTRLTVFFEHVDKITAEFGVVSLSGGESSNLSSRASHSEQPLKAYEEFEQGPFAEGAFAKIELICALLERGSWDVVVDCIRILADSGQDKLEDFGQQLCAHPRYRNALIAIVEQVLEKFLGKTLSLSLSTSFSTSSSFLKLSDERLMEVFGLQDLEELLHRNPKDKEQRYHVLVYILLSLGPYAKQSCRCLFLLCRFVQQLLNSNYRVRNVGLRLLIEVIFPAMSCMKGNPALSIELWRTVSMLSFDERYQVYYLVRHSVKQEYSLVRRSNSWTNFETRRVLRRLAKENVKQFGRWLGKICNGNPLVAAECILEQVQSYENLIPVLIDALKYMSPLTFDIIMYSCLEQLDSCNKDKIKSDGMNLSQWYYGLCIFVSGLIRKYFAVVDCRGLFHFIFNKLEEGDSVYIFLLLEILSRVSGGGNTEHLSDSQMSSLGGGPLLREIVSSTSFSLLETKKASHKAAEMIKNLVDSEGLVADLAILVAQQKESVLFDPVYREIPLRMVCNIFDKCQETLILYTDLILGEGKYFGISSNGDNVESHSVSLANDKSDILNFPSFETLLVDYHLRYDSAFLFMRPLLVFENIFDVSPYNSSVVREPFHISCLNRVLPQNFWESLSPVLFVVFWTLKLYDIHVPKDSYLMEMQRLRSMVYADQDFENDLHSLNRNVKGSRKHRQMGRRVEETLSLLEEEMRIHESHYQRMQSLLHEKKSFFFTETSNAKSWPIVFLQICLIPRCISSFSDAAFCAKFVEVLLDLDPPGLRILPVFHYLLVNIGQISQSLTEAEATRFGNFVADILKLLNEWWMNEDKYNAECCRRVAFSLYVNEEQGNGLKYSEFIFWNQEVHSLMTKSMLSNLDSDNYLDVRNSIEILSRVIKYFPRIETHGFLIQRKLQEVIENKNEAFRVVASRYLSLLQNERGNWISYTEVDSIDSVKLKGDLLDTDFLHNVGQLSNFDVSTMQSQKIESSNSGGAQMVPEEMEETGRIEIVQNQNDRITFQQESSSVIADQVVSDEDLQVTSTQIEDSKVLGLFEVNAKIDVSHSADPTHAELARIQAAVAEKRELLQREREKRSRLPEQNTREESSLKNATKETPEPGEITKSYNRPTYKKEPSSSRDSSDDPEARKRRRGQVEEETAGASDAVRRNKRERSDTSMNPTRLKDAMSSSRSHSPGSRIYSNAVSDSNRNRNSRSSYASQERIFRDSESSSRIRRSSASEQRERKTEESDDKEIYSSTRLNSRSRKSRK</sequence>
<evidence type="ECO:0000256" key="4">
    <source>
        <dbReference type="ARBA" id="ARBA00023242"/>
    </source>
</evidence>
<feature type="compositionally biased region" description="Basic and acidic residues" evidence="5">
    <location>
        <begin position="1389"/>
        <end position="1405"/>
    </location>
</feature>
<dbReference type="InterPro" id="IPR040007">
    <property type="entry name" value="Tho2"/>
</dbReference>
<feature type="domain" description="THO complex subunitTHOC2 C-terminal" evidence="6">
    <location>
        <begin position="896"/>
        <end position="1196"/>
    </location>
</feature>
<name>A0A9C7PUV9_9RHOD</name>
<dbReference type="Pfam" id="PF16134">
    <property type="entry name" value="THOC2_N"/>
    <property type="match status" value="2"/>
</dbReference>
<comment type="subcellular location">
    <subcellularLocation>
        <location evidence="1">Nucleus</location>
    </subcellularLocation>
</comment>
<dbReference type="GO" id="GO:0006406">
    <property type="term" value="P:mRNA export from nucleus"/>
    <property type="evidence" value="ECO:0007669"/>
    <property type="project" value="InterPro"/>
</dbReference>
<dbReference type="Pfam" id="PF11262">
    <property type="entry name" value="Tho2"/>
    <property type="match status" value="1"/>
</dbReference>
<dbReference type="InterPro" id="IPR021418">
    <property type="entry name" value="THO_THOC2_C"/>
</dbReference>
<protein>
    <recommendedName>
        <fullName evidence="3">THO complex subunit 2</fullName>
    </recommendedName>
</protein>
<dbReference type="PANTHER" id="PTHR21597:SF0">
    <property type="entry name" value="THO COMPLEX SUBUNIT 2"/>
    <property type="match status" value="1"/>
</dbReference>
<gene>
    <name evidence="9" type="ORF">GpartN1_g2460.t1</name>
</gene>
<dbReference type="GO" id="GO:0003729">
    <property type="term" value="F:mRNA binding"/>
    <property type="evidence" value="ECO:0007669"/>
    <property type="project" value="TreeGrafter"/>
</dbReference>
<proteinExistence type="inferred from homology"/>
<evidence type="ECO:0000256" key="3">
    <source>
        <dbReference type="ARBA" id="ARBA00019596"/>
    </source>
</evidence>
<dbReference type="InterPro" id="IPR032302">
    <property type="entry name" value="THOC2_N"/>
</dbReference>
<keyword evidence="10" id="KW-1185">Reference proteome</keyword>